<evidence type="ECO:0000313" key="1">
    <source>
        <dbReference type="EMBL" id="MDK6027987.1"/>
    </source>
</evidence>
<comment type="caution">
    <text evidence="1">The sequence shown here is derived from an EMBL/GenBank/DDBJ whole genome shotgun (WGS) entry which is preliminary data.</text>
</comment>
<reference evidence="1 2" key="1">
    <citation type="submission" date="2023-05" db="EMBL/GenBank/DDBJ databases">
        <title>A new hyperthermophilic archaea 'Ignisphaera cupida' sp. nov. and description of the family 'Ignisphaeraceae' fam. nov.</title>
        <authorList>
            <person name="Podosokorskaya O.A."/>
            <person name="Elcheninov A.G."/>
            <person name="Klukina A."/>
            <person name="Merkel A.Y."/>
        </authorList>
    </citation>
    <scope>NUCLEOTIDE SEQUENCE [LARGE SCALE GENOMIC DNA]</scope>
    <source>
        <strain evidence="1 2">4213-co</strain>
    </source>
</reference>
<dbReference type="AlphaFoldDB" id="A0ABD4Z4R3"/>
<sequence length="372" mass="43877">MLIPNISHSEKWKQFFRRDIGRALGYCERIVGLYNKLAMSSSDIKTRKIVAGVIGKDTIGHWRDVQEIFKDFFGVSCLQCSEAVKNIAKGIPCEIALQKTSLSFDASTYIKELEVLMLILAEVYRGSGIARPDIDVSVIVEKDYNTLLNNPLHIIRVLKGLYTSLRMLLPLYNEFTYFLLITRNIDEEVFEKYFNNVDMEMLNRFGVRYRRIELCNKTLIFTHDRNSVGEKVLLLVSNIYRFFKLRSHILKKFIRIENEKEKFLENMLNTANNLLKDLEIKNNQFIYSLMFRNARRRFARAKYIYISTHVRIDRENCKTRIGSVEIPYKDFIKYVEPYMITGLLHLDNIMSKNNYVEMVLNVYIDPRNISYR</sequence>
<proteinExistence type="predicted"/>
<evidence type="ECO:0000313" key="2">
    <source>
        <dbReference type="Proteomes" id="UP001529235"/>
    </source>
</evidence>
<accession>A0ABD4Z4R3</accession>
<protein>
    <submittedName>
        <fullName evidence="1">Uncharacterized protein</fullName>
    </submittedName>
</protein>
<dbReference type="EMBL" id="JASNVW010000001">
    <property type="protein sequence ID" value="MDK6027987.1"/>
    <property type="molecule type" value="Genomic_DNA"/>
</dbReference>
<keyword evidence="2" id="KW-1185">Reference proteome</keyword>
<dbReference type="Proteomes" id="UP001529235">
    <property type="component" value="Unassembled WGS sequence"/>
</dbReference>
<dbReference type="RefSeq" id="WP_285272965.1">
    <property type="nucleotide sequence ID" value="NZ_JASNVW010000001.1"/>
</dbReference>
<name>A0ABD4Z4R3_9CREN</name>
<organism evidence="1 2">
    <name type="scientific">Ignisphaera cupida</name>
    <dbReference type="NCBI Taxonomy" id="3050454"/>
    <lineage>
        <taxon>Archaea</taxon>
        <taxon>Thermoproteota</taxon>
        <taxon>Thermoprotei</taxon>
        <taxon>Desulfurococcales</taxon>
        <taxon>Desulfurococcaceae</taxon>
        <taxon>Ignisphaera</taxon>
    </lineage>
</organism>
<gene>
    <name evidence="1" type="ORF">QPL79_01225</name>
</gene>